<dbReference type="Gene3D" id="1.20.81.30">
    <property type="entry name" value="Type II secretion system (T2SS), domain F"/>
    <property type="match status" value="2"/>
</dbReference>
<name>A0A5B9W8U5_9BACT</name>
<dbReference type="PANTHER" id="PTHR30012:SF0">
    <property type="entry name" value="TYPE II SECRETION SYSTEM PROTEIN F-RELATED"/>
    <property type="match status" value="1"/>
</dbReference>
<gene>
    <name evidence="9" type="primary">gspF</name>
    <name evidence="9" type="ORF">OJF2_56130</name>
</gene>
<evidence type="ECO:0000256" key="2">
    <source>
        <dbReference type="ARBA" id="ARBA00005745"/>
    </source>
</evidence>
<evidence type="ECO:0000256" key="7">
    <source>
        <dbReference type="SAM" id="Phobius"/>
    </source>
</evidence>
<dbReference type="GO" id="GO:0005886">
    <property type="term" value="C:plasma membrane"/>
    <property type="evidence" value="ECO:0007669"/>
    <property type="project" value="UniProtKB-SubCell"/>
</dbReference>
<dbReference type="OrthoDB" id="267134at2"/>
<evidence type="ECO:0000313" key="9">
    <source>
        <dbReference type="EMBL" id="QEH37028.1"/>
    </source>
</evidence>
<evidence type="ECO:0000256" key="5">
    <source>
        <dbReference type="ARBA" id="ARBA00022989"/>
    </source>
</evidence>
<feature type="transmembrane region" description="Helical" evidence="7">
    <location>
        <begin position="124"/>
        <end position="151"/>
    </location>
</feature>
<protein>
    <submittedName>
        <fullName evidence="9">Type II secretion system protein F</fullName>
    </submittedName>
</protein>
<evidence type="ECO:0000256" key="3">
    <source>
        <dbReference type="ARBA" id="ARBA00022475"/>
    </source>
</evidence>
<feature type="domain" description="Type II secretion system protein GspF" evidence="8">
    <location>
        <begin position="25"/>
        <end position="143"/>
    </location>
</feature>
<comment type="subcellular location">
    <subcellularLocation>
        <location evidence="1">Cell membrane</location>
        <topology evidence="1">Multi-pass membrane protein</topology>
    </subcellularLocation>
</comment>
<comment type="similarity">
    <text evidence="2">Belongs to the GSP F family.</text>
</comment>
<reference evidence="9 10" key="1">
    <citation type="submission" date="2019-08" db="EMBL/GenBank/DDBJ databases">
        <title>Deep-cultivation of Planctomycetes and their phenomic and genomic characterization uncovers novel biology.</title>
        <authorList>
            <person name="Wiegand S."/>
            <person name="Jogler M."/>
            <person name="Boedeker C."/>
            <person name="Pinto D."/>
            <person name="Vollmers J."/>
            <person name="Rivas-Marin E."/>
            <person name="Kohn T."/>
            <person name="Peeters S.H."/>
            <person name="Heuer A."/>
            <person name="Rast P."/>
            <person name="Oberbeckmann S."/>
            <person name="Bunk B."/>
            <person name="Jeske O."/>
            <person name="Meyerdierks A."/>
            <person name="Storesund J.E."/>
            <person name="Kallscheuer N."/>
            <person name="Luecker S."/>
            <person name="Lage O.M."/>
            <person name="Pohl T."/>
            <person name="Merkel B.J."/>
            <person name="Hornburger P."/>
            <person name="Mueller R.-W."/>
            <person name="Bruemmer F."/>
            <person name="Labrenz M."/>
            <person name="Spormann A.M."/>
            <person name="Op den Camp H."/>
            <person name="Overmann J."/>
            <person name="Amann R."/>
            <person name="Jetten M.S.M."/>
            <person name="Mascher T."/>
            <person name="Medema M.H."/>
            <person name="Devos D.P."/>
            <person name="Kaster A.-K."/>
            <person name="Ovreas L."/>
            <person name="Rohde M."/>
            <person name="Galperin M.Y."/>
            <person name="Jogler C."/>
        </authorList>
    </citation>
    <scope>NUCLEOTIDE SEQUENCE [LARGE SCALE GENOMIC DNA]</scope>
    <source>
        <strain evidence="9 10">OJF2</strain>
    </source>
</reference>
<dbReference type="InterPro" id="IPR003004">
    <property type="entry name" value="GspF/PilC"/>
</dbReference>
<keyword evidence="3" id="KW-1003">Cell membrane</keyword>
<dbReference type="Pfam" id="PF00482">
    <property type="entry name" value="T2SSF"/>
    <property type="match status" value="2"/>
</dbReference>
<keyword evidence="5 7" id="KW-1133">Transmembrane helix</keyword>
<dbReference type="RefSeq" id="WP_148596643.1">
    <property type="nucleotide sequence ID" value="NZ_CP042997.1"/>
</dbReference>
<dbReference type="EMBL" id="CP042997">
    <property type="protein sequence ID" value="QEH37028.1"/>
    <property type="molecule type" value="Genomic_DNA"/>
</dbReference>
<evidence type="ECO:0000313" key="10">
    <source>
        <dbReference type="Proteomes" id="UP000324233"/>
    </source>
</evidence>
<dbReference type="AlphaFoldDB" id="A0A5B9W8U5"/>
<dbReference type="PANTHER" id="PTHR30012">
    <property type="entry name" value="GENERAL SECRETION PATHWAY PROTEIN"/>
    <property type="match status" value="1"/>
</dbReference>
<organism evidence="9 10">
    <name type="scientific">Aquisphaera giovannonii</name>
    <dbReference type="NCBI Taxonomy" id="406548"/>
    <lineage>
        <taxon>Bacteria</taxon>
        <taxon>Pseudomonadati</taxon>
        <taxon>Planctomycetota</taxon>
        <taxon>Planctomycetia</taxon>
        <taxon>Isosphaerales</taxon>
        <taxon>Isosphaeraceae</taxon>
        <taxon>Aquisphaera</taxon>
    </lineage>
</organism>
<feature type="transmembrane region" description="Helical" evidence="7">
    <location>
        <begin position="318"/>
        <end position="351"/>
    </location>
</feature>
<keyword evidence="4 7" id="KW-0812">Transmembrane</keyword>
<accession>A0A5B9W8U5</accession>
<evidence type="ECO:0000256" key="6">
    <source>
        <dbReference type="ARBA" id="ARBA00023136"/>
    </source>
</evidence>
<evidence type="ECO:0000256" key="1">
    <source>
        <dbReference type="ARBA" id="ARBA00004651"/>
    </source>
</evidence>
<feature type="domain" description="Type II secretion system protein GspF" evidence="8">
    <location>
        <begin position="224"/>
        <end position="346"/>
    </location>
</feature>
<evidence type="ECO:0000256" key="4">
    <source>
        <dbReference type="ARBA" id="ARBA00022692"/>
    </source>
</evidence>
<keyword evidence="10" id="KW-1185">Reference proteome</keyword>
<proteinExistence type="inferred from homology"/>
<sequence length="356" mass="37608">MADLTGGKGEGGRLSEDEVAGLSGHVSTLAAAGLPLGPGLTALGEELPDGRLRASLLDLGRALEGGMPLDEAMALQKRRIPAHLRGIVLGGLKSGRLGDVLGRFTGYVSIGTELRRRLWLSMAYPVFTIVLTLILLVLVDVFVVSMFESIFRDFGVPIPMMTVALIETSHVIRAVWPGLAVVGLVLAGLWLAGRLAFGGPAVRGILARLPVLGAVWRYTGWAEFCHLLALLLESRLPLPEALRLTGEGVENSGLARASDSMARDVENGRPLAATMGKQPELPPNLPRLIRWAGDHDATADLLHAAGEMYEARARSQAAFAGTVMAVLSAVIVFVGVSIGVIGLFLPLITLITKLSG</sequence>
<evidence type="ECO:0000259" key="8">
    <source>
        <dbReference type="Pfam" id="PF00482"/>
    </source>
</evidence>
<dbReference type="InterPro" id="IPR042094">
    <property type="entry name" value="T2SS_GspF_sf"/>
</dbReference>
<keyword evidence="6 7" id="KW-0472">Membrane</keyword>
<dbReference type="InterPro" id="IPR018076">
    <property type="entry name" value="T2SS_GspF_dom"/>
</dbReference>
<feature type="transmembrane region" description="Helical" evidence="7">
    <location>
        <begin position="171"/>
        <end position="193"/>
    </location>
</feature>
<dbReference type="KEGG" id="agv:OJF2_56130"/>
<dbReference type="Proteomes" id="UP000324233">
    <property type="component" value="Chromosome"/>
</dbReference>